<sequence length="83" mass="9360">MMSRIAEALFSDFFGNESFVCFPFWQLEHIEWTSGISVTCEDAPESSLSRDLFRMVNAFLRFFSSASSSADSFVFAAYEAGET</sequence>
<accession>A0ABD1XHG8</accession>
<name>A0ABD1XHG8_9MARC</name>
<dbReference type="AlphaFoldDB" id="A0ABD1XHG8"/>
<evidence type="ECO:0000313" key="2">
    <source>
        <dbReference type="Proteomes" id="UP001605036"/>
    </source>
</evidence>
<comment type="caution">
    <text evidence="1">The sequence shown here is derived from an EMBL/GenBank/DDBJ whole genome shotgun (WGS) entry which is preliminary data.</text>
</comment>
<gene>
    <name evidence="1" type="ORF">R1flu_026970</name>
</gene>
<evidence type="ECO:0000313" key="1">
    <source>
        <dbReference type="EMBL" id="KAL2608397.1"/>
    </source>
</evidence>
<organism evidence="1 2">
    <name type="scientific">Riccia fluitans</name>
    <dbReference type="NCBI Taxonomy" id="41844"/>
    <lineage>
        <taxon>Eukaryota</taxon>
        <taxon>Viridiplantae</taxon>
        <taxon>Streptophyta</taxon>
        <taxon>Embryophyta</taxon>
        <taxon>Marchantiophyta</taxon>
        <taxon>Marchantiopsida</taxon>
        <taxon>Marchantiidae</taxon>
        <taxon>Marchantiales</taxon>
        <taxon>Ricciaceae</taxon>
        <taxon>Riccia</taxon>
    </lineage>
</organism>
<dbReference type="EMBL" id="JBHFFA010000008">
    <property type="protein sequence ID" value="KAL2608397.1"/>
    <property type="molecule type" value="Genomic_DNA"/>
</dbReference>
<proteinExistence type="predicted"/>
<dbReference type="Proteomes" id="UP001605036">
    <property type="component" value="Unassembled WGS sequence"/>
</dbReference>
<reference evidence="1 2" key="1">
    <citation type="submission" date="2024-09" db="EMBL/GenBank/DDBJ databases">
        <title>Chromosome-scale assembly of Riccia fluitans.</title>
        <authorList>
            <person name="Paukszto L."/>
            <person name="Sawicki J."/>
            <person name="Karawczyk K."/>
            <person name="Piernik-Szablinska J."/>
            <person name="Szczecinska M."/>
            <person name="Mazdziarz M."/>
        </authorList>
    </citation>
    <scope>NUCLEOTIDE SEQUENCE [LARGE SCALE GENOMIC DNA]</scope>
    <source>
        <strain evidence="1">Rf_01</strain>
        <tissue evidence="1">Aerial parts of the thallus</tissue>
    </source>
</reference>
<protein>
    <submittedName>
        <fullName evidence="1">Uncharacterized protein</fullName>
    </submittedName>
</protein>
<keyword evidence="2" id="KW-1185">Reference proteome</keyword>